<dbReference type="PANTHER" id="PTHR35468:SF1">
    <property type="entry name" value="MYOSIN-LIKE PROTEIN"/>
    <property type="match status" value="1"/>
</dbReference>
<evidence type="ECO:0000256" key="1">
    <source>
        <dbReference type="SAM" id="Coils"/>
    </source>
</evidence>
<dbReference type="OMA" id="CHLKENH"/>
<comment type="caution">
    <text evidence="3">The sequence shown here is derived from an EMBL/GenBank/DDBJ whole genome shotgun (WGS) entry which is preliminary data.</text>
</comment>
<dbReference type="STRING" id="3983.A0A2C9UH99"/>
<feature type="compositionally biased region" description="Polar residues" evidence="2">
    <location>
        <begin position="423"/>
        <end position="432"/>
    </location>
</feature>
<dbReference type="Gramene" id="Manes.14G003700.1.v8.1">
    <property type="protein sequence ID" value="Manes.14G003700.1.v8.1.CDS"/>
    <property type="gene ID" value="Manes.14G003700.v8.1"/>
</dbReference>
<feature type="region of interest" description="Disordered" evidence="2">
    <location>
        <begin position="1"/>
        <end position="56"/>
    </location>
</feature>
<feature type="compositionally biased region" description="Polar residues" evidence="2">
    <location>
        <begin position="1"/>
        <end position="12"/>
    </location>
</feature>
<dbReference type="AlphaFoldDB" id="A0A2C9UH99"/>
<feature type="region of interest" description="Disordered" evidence="2">
    <location>
        <begin position="454"/>
        <end position="517"/>
    </location>
</feature>
<keyword evidence="4" id="KW-1185">Reference proteome</keyword>
<evidence type="ECO:0000313" key="3">
    <source>
        <dbReference type="EMBL" id="OAY30103.1"/>
    </source>
</evidence>
<proteinExistence type="predicted"/>
<keyword evidence="1" id="KW-0175">Coiled coil</keyword>
<name>A0A2C9UH99_MANES</name>
<feature type="coiled-coil region" evidence="1">
    <location>
        <begin position="129"/>
        <end position="184"/>
    </location>
</feature>
<dbReference type="PANTHER" id="PTHR35468">
    <property type="entry name" value="MYOSIN-LIKE PROTEIN"/>
    <property type="match status" value="1"/>
</dbReference>
<feature type="region of interest" description="Disordered" evidence="2">
    <location>
        <begin position="413"/>
        <end position="437"/>
    </location>
</feature>
<feature type="compositionally biased region" description="Basic and acidic residues" evidence="2">
    <location>
        <begin position="413"/>
        <end position="422"/>
    </location>
</feature>
<reference evidence="4" key="1">
    <citation type="journal article" date="2016" name="Nat. Biotechnol.">
        <title>Sequencing wild and cultivated cassava and related species reveals extensive interspecific hybridization and genetic diversity.</title>
        <authorList>
            <person name="Bredeson J.V."/>
            <person name="Lyons J.B."/>
            <person name="Prochnik S.E."/>
            <person name="Wu G.A."/>
            <person name="Ha C.M."/>
            <person name="Edsinger-Gonzales E."/>
            <person name="Grimwood J."/>
            <person name="Schmutz J."/>
            <person name="Rabbi I.Y."/>
            <person name="Egesi C."/>
            <person name="Nauluvula P."/>
            <person name="Lebot V."/>
            <person name="Ndunguru J."/>
            <person name="Mkamilo G."/>
            <person name="Bart R.S."/>
            <person name="Setter T.L."/>
            <person name="Gleadow R.M."/>
            <person name="Kulakow P."/>
            <person name="Ferguson M.E."/>
            <person name="Rounsley S."/>
            <person name="Rokhsar D.S."/>
        </authorList>
    </citation>
    <scope>NUCLEOTIDE SEQUENCE [LARGE SCALE GENOMIC DNA]</scope>
    <source>
        <strain evidence="4">cv. AM560-2</strain>
    </source>
</reference>
<feature type="compositionally biased region" description="Polar residues" evidence="2">
    <location>
        <begin position="489"/>
        <end position="500"/>
    </location>
</feature>
<dbReference type="EMBL" id="CM004400">
    <property type="protein sequence ID" value="OAY30103.1"/>
    <property type="molecule type" value="Genomic_DNA"/>
</dbReference>
<sequence>MDKASTITTLTARRSKWQYPPPPPTPRILHLPRRPRRKQPAKPSATKSCSKRDRKDKLETLFDQERVFTRVVMPVLTVSGGGDDQCEEERRERVEERESVVMEEEKWKFQAEMLRAECNLLRMERDIAVKKMERRRVQVERALRSAVQTLLSGRERMCSGQNANMVLEEEIIELADKLEKLQRRSRNREVDVQKCCNFDKQASLLQRRLQKFAGESDEICVKEIQEMAEASLSSNTTSGNKENFVSNSSSNMEALRRKVEGLSRGSPLESMEVEYRTMLSTANSSASGSSYAATSKRIELSEISSSSMRQTYKERACSGCCKAIVQRVVEQVRAETEQWSQMQEMLGQVRDEMEELQASRDFWEDRALDSDQQIQLLHSAVKERRQRALSSDAKANELQAQVSTLRAELEKLRKEKTRETNRNKNPAANSHESPNEMEKRVLVCRLKENRQANDDCCKQQESLDNGRKKTNTRGSGLNALKRSPFREIGNSSSLATQNSKGVLPLPCPLASNVQRDS</sequence>
<dbReference type="Proteomes" id="UP000091857">
    <property type="component" value="Chromosome 14"/>
</dbReference>
<evidence type="ECO:0000256" key="2">
    <source>
        <dbReference type="SAM" id="MobiDB-lite"/>
    </source>
</evidence>
<organism evidence="3 4">
    <name type="scientific">Manihot esculenta</name>
    <name type="common">Cassava</name>
    <name type="synonym">Jatropha manihot</name>
    <dbReference type="NCBI Taxonomy" id="3983"/>
    <lineage>
        <taxon>Eukaryota</taxon>
        <taxon>Viridiplantae</taxon>
        <taxon>Streptophyta</taxon>
        <taxon>Embryophyta</taxon>
        <taxon>Tracheophyta</taxon>
        <taxon>Spermatophyta</taxon>
        <taxon>Magnoliopsida</taxon>
        <taxon>eudicotyledons</taxon>
        <taxon>Gunneridae</taxon>
        <taxon>Pentapetalae</taxon>
        <taxon>rosids</taxon>
        <taxon>fabids</taxon>
        <taxon>Malpighiales</taxon>
        <taxon>Euphorbiaceae</taxon>
        <taxon>Crotonoideae</taxon>
        <taxon>Manihoteae</taxon>
        <taxon>Manihot</taxon>
    </lineage>
</organism>
<accession>A0A2C9UH99</accession>
<gene>
    <name evidence="3" type="ORF">MANES_14G003700v8</name>
</gene>
<protein>
    <submittedName>
        <fullName evidence="3">Uncharacterized protein</fullName>
    </submittedName>
</protein>
<feature type="compositionally biased region" description="Basic residues" evidence="2">
    <location>
        <begin position="30"/>
        <end position="40"/>
    </location>
</feature>
<evidence type="ECO:0000313" key="4">
    <source>
        <dbReference type="Proteomes" id="UP000091857"/>
    </source>
</evidence>